<keyword evidence="8" id="KW-1185">Reference proteome</keyword>
<dbReference type="GO" id="GO:0019243">
    <property type="term" value="P:methylglyoxal catabolic process to D-lactate via S-lactoyl-glutathione"/>
    <property type="evidence" value="ECO:0007669"/>
    <property type="project" value="TreeGrafter"/>
</dbReference>
<gene>
    <name evidence="7" type="ORF">BCR38DRAFT_406228</name>
</gene>
<evidence type="ECO:0000313" key="8">
    <source>
        <dbReference type="Proteomes" id="UP000193689"/>
    </source>
</evidence>
<dbReference type="CDD" id="cd03141">
    <property type="entry name" value="GATase1_Hsp31_like"/>
    <property type="match status" value="1"/>
</dbReference>
<sequence>MAPKVLVVLTSCGQMTTADKLTGWYLPELAHPYDVLSPKTEIVMASPKGGIAPVDMGSVEAFKSDPSSSSFFANQKSVWETTKPISSFLGRASEFAALFYPGGHGPMFDLATDTDSIQLINEFVAAEKPVAAVCHGPAVFTNVVLPSGKHLLADKEVTGFSNAEEDMAQMTEFMPFLLETKIKDVGGKYVKADEAWGEKVVVVDGGKLITGQNPASAKGTGEAILKAIGL</sequence>
<proteinExistence type="inferred from homology"/>
<feature type="domain" description="DJ-1/PfpI" evidence="6">
    <location>
        <begin position="92"/>
        <end position="226"/>
    </location>
</feature>
<evidence type="ECO:0000256" key="2">
    <source>
        <dbReference type="ARBA" id="ARBA00023016"/>
    </source>
</evidence>
<dbReference type="InParanoid" id="A0A1Y2EAK9"/>
<reference evidence="7 8" key="1">
    <citation type="submission" date="2016-07" db="EMBL/GenBank/DDBJ databases">
        <title>Pervasive Adenine N6-methylation of Active Genes in Fungi.</title>
        <authorList>
            <consortium name="DOE Joint Genome Institute"/>
            <person name="Mondo S.J."/>
            <person name="Dannebaum R.O."/>
            <person name="Kuo R.C."/>
            <person name="Labutti K."/>
            <person name="Haridas S."/>
            <person name="Kuo A."/>
            <person name="Salamov A."/>
            <person name="Ahrendt S.R."/>
            <person name="Lipzen A."/>
            <person name="Sullivan W."/>
            <person name="Andreopoulos W.B."/>
            <person name="Clum A."/>
            <person name="Lindquist E."/>
            <person name="Daum C."/>
            <person name="Ramamoorthy G.K."/>
            <person name="Gryganskyi A."/>
            <person name="Culley D."/>
            <person name="Magnuson J.K."/>
            <person name="James T.Y."/>
            <person name="O'Malley M.A."/>
            <person name="Stajich J.E."/>
            <person name="Spatafora J.W."/>
            <person name="Visel A."/>
            <person name="Grigoriev I.V."/>
        </authorList>
    </citation>
    <scope>NUCLEOTIDE SEQUENCE [LARGE SCALE GENOMIC DNA]</scope>
    <source>
        <strain evidence="7 8">CBS 129021</strain>
    </source>
</reference>
<dbReference type="RefSeq" id="XP_040718573.1">
    <property type="nucleotide sequence ID" value="XM_040858024.1"/>
</dbReference>
<dbReference type="Proteomes" id="UP000193689">
    <property type="component" value="Unassembled WGS sequence"/>
</dbReference>
<organism evidence="7 8">
    <name type="scientific">Pseudomassariella vexata</name>
    <dbReference type="NCBI Taxonomy" id="1141098"/>
    <lineage>
        <taxon>Eukaryota</taxon>
        <taxon>Fungi</taxon>
        <taxon>Dikarya</taxon>
        <taxon>Ascomycota</taxon>
        <taxon>Pezizomycotina</taxon>
        <taxon>Sordariomycetes</taxon>
        <taxon>Xylariomycetidae</taxon>
        <taxon>Amphisphaeriales</taxon>
        <taxon>Pseudomassariaceae</taxon>
        <taxon>Pseudomassariella</taxon>
    </lineage>
</organism>
<evidence type="ECO:0000313" key="7">
    <source>
        <dbReference type="EMBL" id="ORY68286.1"/>
    </source>
</evidence>
<evidence type="ECO:0000259" key="6">
    <source>
        <dbReference type="Pfam" id="PF01965"/>
    </source>
</evidence>
<dbReference type="SUPFAM" id="SSF52317">
    <property type="entry name" value="Class I glutamine amidotransferase-like"/>
    <property type="match status" value="1"/>
</dbReference>
<protein>
    <recommendedName>
        <fullName evidence="1">D-lactate dehydratase</fullName>
        <ecNumber evidence="1">4.2.1.130</ecNumber>
    </recommendedName>
</protein>
<comment type="catalytic activity">
    <reaction evidence="5">
        <text>methylglyoxal + H2O = (R)-lactate + H(+)</text>
        <dbReference type="Rhea" id="RHEA:27754"/>
        <dbReference type="ChEBI" id="CHEBI:15377"/>
        <dbReference type="ChEBI" id="CHEBI:15378"/>
        <dbReference type="ChEBI" id="CHEBI:16004"/>
        <dbReference type="ChEBI" id="CHEBI:17158"/>
        <dbReference type="EC" id="4.2.1.130"/>
    </reaction>
</comment>
<dbReference type="InterPro" id="IPR029062">
    <property type="entry name" value="Class_I_gatase-like"/>
</dbReference>
<dbReference type="AlphaFoldDB" id="A0A1Y2EAK9"/>
<dbReference type="GeneID" id="63774236"/>
<keyword evidence="3" id="KW-0456">Lyase</keyword>
<dbReference type="PANTHER" id="PTHR48094">
    <property type="entry name" value="PROTEIN/NUCLEIC ACID DEGLYCASE DJ-1-RELATED"/>
    <property type="match status" value="1"/>
</dbReference>
<dbReference type="InterPro" id="IPR002818">
    <property type="entry name" value="DJ-1/PfpI"/>
</dbReference>
<accession>A0A1Y2EAK9</accession>
<dbReference type="InterPro" id="IPR050325">
    <property type="entry name" value="Prot/Nucl_acid_deglycase"/>
</dbReference>
<keyword evidence="2" id="KW-0346">Stress response</keyword>
<comment type="caution">
    <text evidence="7">The sequence shown here is derived from an EMBL/GenBank/DDBJ whole genome shotgun (WGS) entry which is preliminary data.</text>
</comment>
<dbReference type="Gene3D" id="3.40.50.880">
    <property type="match status" value="1"/>
</dbReference>
<dbReference type="Pfam" id="PF01965">
    <property type="entry name" value="DJ-1_PfpI"/>
    <property type="match status" value="1"/>
</dbReference>
<dbReference type="EC" id="4.2.1.130" evidence="1"/>
<evidence type="ECO:0000256" key="5">
    <source>
        <dbReference type="ARBA" id="ARBA00048082"/>
    </source>
</evidence>
<comment type="similarity">
    <text evidence="4">Belongs to the peptidase C56 family. HSP31-like subfamily.</text>
</comment>
<dbReference type="GO" id="GO:0019172">
    <property type="term" value="F:glyoxalase III activity"/>
    <property type="evidence" value="ECO:0007669"/>
    <property type="project" value="UniProtKB-EC"/>
</dbReference>
<dbReference type="PANTHER" id="PTHR48094:SF11">
    <property type="entry name" value="GLUTATHIONE-INDEPENDENT GLYOXALASE HSP31-RELATED"/>
    <property type="match status" value="1"/>
</dbReference>
<name>A0A1Y2EAK9_9PEZI</name>
<evidence type="ECO:0000256" key="4">
    <source>
        <dbReference type="ARBA" id="ARBA00038493"/>
    </source>
</evidence>
<dbReference type="FunCoup" id="A0A1Y2EAK9">
    <property type="interactions" value="70"/>
</dbReference>
<dbReference type="GO" id="GO:0005737">
    <property type="term" value="C:cytoplasm"/>
    <property type="evidence" value="ECO:0007669"/>
    <property type="project" value="TreeGrafter"/>
</dbReference>
<evidence type="ECO:0000256" key="1">
    <source>
        <dbReference type="ARBA" id="ARBA00013134"/>
    </source>
</evidence>
<dbReference type="STRING" id="1141098.A0A1Y2EAK9"/>
<dbReference type="OrthoDB" id="543156at2759"/>
<dbReference type="EMBL" id="MCFJ01000003">
    <property type="protein sequence ID" value="ORY68286.1"/>
    <property type="molecule type" value="Genomic_DNA"/>
</dbReference>
<evidence type="ECO:0000256" key="3">
    <source>
        <dbReference type="ARBA" id="ARBA00023239"/>
    </source>
</evidence>